<evidence type="ECO:0000313" key="5">
    <source>
        <dbReference type="Proteomes" id="UP000032180"/>
    </source>
</evidence>
<keyword evidence="1" id="KW-0902">Two-component regulatory system</keyword>
<dbReference type="GO" id="GO:0009736">
    <property type="term" value="P:cytokinin-activated signaling pathway"/>
    <property type="evidence" value="ECO:0007669"/>
    <property type="project" value="InterPro"/>
</dbReference>
<reference evidence="4" key="3">
    <citation type="submission" date="2015-04" db="UniProtKB">
        <authorList>
            <consortium name="EnsemblPlants"/>
        </authorList>
    </citation>
    <scope>IDENTIFICATION</scope>
</reference>
<dbReference type="InterPro" id="IPR045279">
    <property type="entry name" value="ARR-like"/>
</dbReference>
<organism evidence="4 5">
    <name type="scientific">Leersia perrieri</name>
    <dbReference type="NCBI Taxonomy" id="77586"/>
    <lineage>
        <taxon>Eukaryota</taxon>
        <taxon>Viridiplantae</taxon>
        <taxon>Streptophyta</taxon>
        <taxon>Embryophyta</taxon>
        <taxon>Tracheophyta</taxon>
        <taxon>Spermatophyta</taxon>
        <taxon>Magnoliopsida</taxon>
        <taxon>Liliopsida</taxon>
        <taxon>Poales</taxon>
        <taxon>Poaceae</taxon>
        <taxon>BOP clade</taxon>
        <taxon>Oryzoideae</taxon>
        <taxon>Oryzeae</taxon>
        <taxon>Oryzinae</taxon>
        <taxon>Leersia</taxon>
    </lineage>
</organism>
<dbReference type="Proteomes" id="UP000032180">
    <property type="component" value="Chromosome 11"/>
</dbReference>
<evidence type="ECO:0000256" key="2">
    <source>
        <dbReference type="PROSITE-ProRule" id="PRU00169"/>
    </source>
</evidence>
<accession>A0A0D9XRI9</accession>
<dbReference type="HOGENOM" id="CLU_160934_0_0_1"/>
<dbReference type="PANTHER" id="PTHR43874:SF7">
    <property type="entry name" value="TWO-COMPONENT RESPONSE REGULATOR ARR10"/>
    <property type="match status" value="1"/>
</dbReference>
<keyword evidence="5" id="KW-1185">Reference proteome</keyword>
<feature type="modified residue" description="4-aspartylphosphate" evidence="2">
    <location>
        <position position="66"/>
    </location>
</feature>
<evidence type="ECO:0000313" key="4">
    <source>
        <dbReference type="EnsemblPlants" id="LPERR11G09290.1"/>
    </source>
</evidence>
<protein>
    <recommendedName>
        <fullName evidence="3">Response regulatory domain-containing protein</fullName>
    </recommendedName>
</protein>
<feature type="domain" description="Response regulatory" evidence="3">
    <location>
        <begin position="15"/>
        <end position="91"/>
    </location>
</feature>
<sequence>MQGMVVAENFPEGMRVLAVDDNPVCLKVLEVTLRHCKYHATMMRDVETALQMLRKRPEDYDLVISDVQNLDMDGFMLLELIGLEMDLPVIS</sequence>
<dbReference type="SUPFAM" id="SSF52172">
    <property type="entry name" value="CheY-like"/>
    <property type="match status" value="1"/>
</dbReference>
<dbReference type="AlphaFoldDB" id="A0A0D9XRI9"/>
<reference evidence="5" key="2">
    <citation type="submission" date="2013-12" db="EMBL/GenBank/DDBJ databases">
        <authorList>
            <person name="Yu Y."/>
            <person name="Lee S."/>
            <person name="de Baynast K."/>
            <person name="Wissotski M."/>
            <person name="Liu L."/>
            <person name="Talag J."/>
            <person name="Goicoechea J."/>
            <person name="Angelova A."/>
            <person name="Jetty R."/>
            <person name="Kudrna D."/>
            <person name="Golser W."/>
            <person name="Rivera L."/>
            <person name="Zhang J."/>
            <person name="Wing R."/>
        </authorList>
    </citation>
    <scope>NUCLEOTIDE SEQUENCE</scope>
</reference>
<dbReference type="GO" id="GO:0000160">
    <property type="term" value="P:phosphorelay signal transduction system"/>
    <property type="evidence" value="ECO:0007669"/>
    <property type="project" value="UniProtKB-KW"/>
</dbReference>
<dbReference type="Pfam" id="PF00072">
    <property type="entry name" value="Response_reg"/>
    <property type="match status" value="1"/>
</dbReference>
<keyword evidence="2" id="KW-0597">Phosphoprotein</keyword>
<dbReference type="InterPro" id="IPR011006">
    <property type="entry name" value="CheY-like_superfamily"/>
</dbReference>
<name>A0A0D9XRI9_9ORYZ</name>
<evidence type="ECO:0000256" key="1">
    <source>
        <dbReference type="ARBA" id="ARBA00023012"/>
    </source>
</evidence>
<dbReference type="PROSITE" id="PS50110">
    <property type="entry name" value="RESPONSE_REGULATORY"/>
    <property type="match status" value="1"/>
</dbReference>
<proteinExistence type="predicted"/>
<dbReference type="STRING" id="77586.A0A0D9XRI9"/>
<dbReference type="Gene3D" id="3.40.50.2300">
    <property type="match status" value="1"/>
</dbReference>
<dbReference type="EnsemblPlants" id="LPERR11G09290.1">
    <property type="protein sequence ID" value="LPERR11G09290.1"/>
    <property type="gene ID" value="LPERR11G09290"/>
</dbReference>
<dbReference type="eggNOG" id="KOG1601">
    <property type="taxonomic scope" value="Eukaryota"/>
</dbReference>
<evidence type="ECO:0000259" key="3">
    <source>
        <dbReference type="PROSITE" id="PS50110"/>
    </source>
</evidence>
<dbReference type="InterPro" id="IPR001789">
    <property type="entry name" value="Sig_transdc_resp-reg_receiver"/>
</dbReference>
<reference evidence="4 5" key="1">
    <citation type="submission" date="2012-08" db="EMBL/GenBank/DDBJ databases">
        <title>Oryza genome evolution.</title>
        <authorList>
            <person name="Wing R.A."/>
        </authorList>
    </citation>
    <scope>NUCLEOTIDE SEQUENCE</scope>
</reference>
<dbReference type="Gramene" id="LPERR11G09290.1">
    <property type="protein sequence ID" value="LPERR11G09290.1"/>
    <property type="gene ID" value="LPERR11G09290"/>
</dbReference>
<dbReference type="PANTHER" id="PTHR43874">
    <property type="entry name" value="TWO-COMPONENT RESPONSE REGULATOR"/>
    <property type="match status" value="1"/>
</dbReference>